<sequence>MRALVLHAAGDARVEERSAPSAPGEGQALVRVVRAGLCGTDASEFTAGPVMTPLRTRHPASGVLGPVVLGHEFVGVVEALGAGEHEVTVGDRVVAGAGAWCGSCEWCREGRTNLCRSYWTAGLSADGGLAEHVLLPAAMLRRVPDAVDDDNAALAQPLAVGLHGVRRAGVAAGDVVVVNGAGAIGSFIVAGVAAAGARAVVALDVDTERLRVAREMGATHTVDVRSEDASAVVSELTGGDLADVTVEASGVPEGMSTVQRLTRRGGRILLVGLPKKPVSFEAVDLILREIDVVTTVAHVCDDDIPAALALLAERDLAAFLVERVVPLHDAVDGALRRLAEGRARGKLLVDTTAVSP</sequence>
<accession>A0ABW0GPX9</accession>
<dbReference type="InterPro" id="IPR050129">
    <property type="entry name" value="Zn_alcohol_dh"/>
</dbReference>
<keyword evidence="4" id="KW-0560">Oxidoreductase</keyword>
<keyword evidence="7" id="KW-1185">Reference proteome</keyword>
<dbReference type="InterPro" id="IPR020843">
    <property type="entry name" value="ER"/>
</dbReference>
<dbReference type="InterPro" id="IPR011032">
    <property type="entry name" value="GroES-like_sf"/>
</dbReference>
<dbReference type="SMART" id="SM00829">
    <property type="entry name" value="PKS_ER"/>
    <property type="match status" value="1"/>
</dbReference>
<dbReference type="EMBL" id="JBHSLD010000009">
    <property type="protein sequence ID" value="MFC5381562.1"/>
    <property type="molecule type" value="Genomic_DNA"/>
</dbReference>
<comment type="caution">
    <text evidence="6">The sequence shown here is derived from an EMBL/GenBank/DDBJ whole genome shotgun (WGS) entry which is preliminary data.</text>
</comment>
<protein>
    <submittedName>
        <fullName evidence="6">Zinc-binding dehydrogenase</fullName>
    </submittedName>
</protein>
<evidence type="ECO:0000313" key="7">
    <source>
        <dbReference type="Proteomes" id="UP001596122"/>
    </source>
</evidence>
<dbReference type="Proteomes" id="UP001596122">
    <property type="component" value="Unassembled WGS sequence"/>
</dbReference>
<evidence type="ECO:0000256" key="3">
    <source>
        <dbReference type="ARBA" id="ARBA00022833"/>
    </source>
</evidence>
<proteinExistence type="predicted"/>
<dbReference type="Pfam" id="PF08240">
    <property type="entry name" value="ADH_N"/>
    <property type="match status" value="1"/>
</dbReference>
<organism evidence="6 7">
    <name type="scientific">Aquipuribacter nitratireducens</name>
    <dbReference type="NCBI Taxonomy" id="650104"/>
    <lineage>
        <taxon>Bacteria</taxon>
        <taxon>Bacillati</taxon>
        <taxon>Actinomycetota</taxon>
        <taxon>Actinomycetes</taxon>
        <taxon>Micrococcales</taxon>
        <taxon>Intrasporangiaceae</taxon>
        <taxon>Aquipuribacter</taxon>
    </lineage>
</organism>
<evidence type="ECO:0000256" key="2">
    <source>
        <dbReference type="ARBA" id="ARBA00022723"/>
    </source>
</evidence>
<dbReference type="Pfam" id="PF00107">
    <property type="entry name" value="ADH_zinc_N"/>
    <property type="match status" value="1"/>
</dbReference>
<name>A0ABW0GPX9_9MICO</name>
<feature type="domain" description="Enoyl reductase (ER)" evidence="5">
    <location>
        <begin position="10"/>
        <end position="349"/>
    </location>
</feature>
<dbReference type="PANTHER" id="PTHR43401">
    <property type="entry name" value="L-THREONINE 3-DEHYDROGENASE"/>
    <property type="match status" value="1"/>
</dbReference>
<dbReference type="SUPFAM" id="SSF51735">
    <property type="entry name" value="NAD(P)-binding Rossmann-fold domains"/>
    <property type="match status" value="1"/>
</dbReference>
<dbReference type="Gene3D" id="3.90.180.10">
    <property type="entry name" value="Medium-chain alcohol dehydrogenases, catalytic domain"/>
    <property type="match status" value="1"/>
</dbReference>
<dbReference type="RefSeq" id="WP_340269475.1">
    <property type="nucleotide sequence ID" value="NZ_JBBEOG010000004.1"/>
</dbReference>
<dbReference type="InterPro" id="IPR013149">
    <property type="entry name" value="ADH-like_C"/>
</dbReference>
<evidence type="ECO:0000256" key="4">
    <source>
        <dbReference type="ARBA" id="ARBA00023002"/>
    </source>
</evidence>
<keyword evidence="3" id="KW-0862">Zinc</keyword>
<dbReference type="PANTHER" id="PTHR43401:SF2">
    <property type="entry name" value="L-THREONINE 3-DEHYDROGENASE"/>
    <property type="match status" value="1"/>
</dbReference>
<dbReference type="Gene3D" id="3.40.50.720">
    <property type="entry name" value="NAD(P)-binding Rossmann-like Domain"/>
    <property type="match status" value="1"/>
</dbReference>
<evidence type="ECO:0000259" key="5">
    <source>
        <dbReference type="SMART" id="SM00829"/>
    </source>
</evidence>
<dbReference type="InterPro" id="IPR013154">
    <property type="entry name" value="ADH-like_N"/>
</dbReference>
<evidence type="ECO:0000313" key="6">
    <source>
        <dbReference type="EMBL" id="MFC5381562.1"/>
    </source>
</evidence>
<evidence type="ECO:0000256" key="1">
    <source>
        <dbReference type="ARBA" id="ARBA00001947"/>
    </source>
</evidence>
<comment type="cofactor">
    <cofactor evidence="1">
        <name>Zn(2+)</name>
        <dbReference type="ChEBI" id="CHEBI:29105"/>
    </cofactor>
</comment>
<dbReference type="SUPFAM" id="SSF50129">
    <property type="entry name" value="GroES-like"/>
    <property type="match status" value="1"/>
</dbReference>
<gene>
    <name evidence="6" type="ORF">ACFPJ6_12230</name>
</gene>
<reference evidence="7" key="1">
    <citation type="journal article" date="2019" name="Int. J. Syst. Evol. Microbiol.">
        <title>The Global Catalogue of Microorganisms (GCM) 10K type strain sequencing project: providing services to taxonomists for standard genome sequencing and annotation.</title>
        <authorList>
            <consortium name="The Broad Institute Genomics Platform"/>
            <consortium name="The Broad Institute Genome Sequencing Center for Infectious Disease"/>
            <person name="Wu L."/>
            <person name="Ma J."/>
        </authorList>
    </citation>
    <scope>NUCLEOTIDE SEQUENCE [LARGE SCALE GENOMIC DNA]</scope>
    <source>
        <strain evidence="7">CCUG 43114</strain>
    </source>
</reference>
<dbReference type="InterPro" id="IPR036291">
    <property type="entry name" value="NAD(P)-bd_dom_sf"/>
</dbReference>
<keyword evidence="2" id="KW-0479">Metal-binding</keyword>